<dbReference type="OrthoDB" id="6783296at2759"/>
<reference evidence="1 2" key="1">
    <citation type="submission" date="2019-01" db="EMBL/GenBank/DDBJ databases">
        <authorList>
            <person name="Sayadi A."/>
        </authorList>
    </citation>
    <scope>NUCLEOTIDE SEQUENCE [LARGE SCALE GENOMIC DNA]</scope>
</reference>
<sequence length="426" mass="48344">MYCICLTKGLRCQAGSFSNVQDQLEVIDETEFDSDERYRFEERYFVIIEKAKKIISCQNIAADTVSHAQSASSNPNVDLSSLNINSSSNYLVTRDSVCEIIKSDDFWNDIETSDDEEIDAVADDQLDTLQQIVDAGDQSDADEEDDEILSEYDSDSDLEWQPTDDEEEVQLDEAKNYCYRSKKNRMNHSLPSCSKSSDTDKSDPDYILSTSTSDCSEEDSYTEKSFPKCLPQSGNYVPVTEVVDEAKDIACFILEEILDQVMENFTARGAVASNINIIITTPQKASKAANCAITGRYSYPTRPLWFAFYYTKRASERVPTARICSIHFEQSSFEIPLRQRLLQYNPKNSRTLKRDARSTLHLPASSCKAIKKTERQTRCIKRDQQAIVANLLKKNDHLQPSTSRQKPEEALRTINIDEIDNIEDVG</sequence>
<evidence type="ECO:0008006" key="3">
    <source>
        <dbReference type="Google" id="ProtNLM"/>
    </source>
</evidence>
<protein>
    <recommendedName>
        <fullName evidence="3">THAP-type domain-containing protein</fullName>
    </recommendedName>
</protein>
<evidence type="ECO:0000313" key="1">
    <source>
        <dbReference type="EMBL" id="VEN48021.1"/>
    </source>
</evidence>
<proteinExistence type="predicted"/>
<evidence type="ECO:0000313" key="2">
    <source>
        <dbReference type="Proteomes" id="UP000410492"/>
    </source>
</evidence>
<name>A0A653CJC2_CALMS</name>
<dbReference type="Proteomes" id="UP000410492">
    <property type="component" value="Unassembled WGS sequence"/>
</dbReference>
<accession>A0A653CJC2</accession>
<keyword evidence="2" id="KW-1185">Reference proteome</keyword>
<dbReference type="AlphaFoldDB" id="A0A653CJC2"/>
<organism evidence="1 2">
    <name type="scientific">Callosobruchus maculatus</name>
    <name type="common">Southern cowpea weevil</name>
    <name type="synonym">Pulse bruchid</name>
    <dbReference type="NCBI Taxonomy" id="64391"/>
    <lineage>
        <taxon>Eukaryota</taxon>
        <taxon>Metazoa</taxon>
        <taxon>Ecdysozoa</taxon>
        <taxon>Arthropoda</taxon>
        <taxon>Hexapoda</taxon>
        <taxon>Insecta</taxon>
        <taxon>Pterygota</taxon>
        <taxon>Neoptera</taxon>
        <taxon>Endopterygota</taxon>
        <taxon>Coleoptera</taxon>
        <taxon>Polyphaga</taxon>
        <taxon>Cucujiformia</taxon>
        <taxon>Chrysomeloidea</taxon>
        <taxon>Chrysomelidae</taxon>
        <taxon>Bruchinae</taxon>
        <taxon>Bruchini</taxon>
        <taxon>Callosobruchus</taxon>
    </lineage>
</organism>
<dbReference type="EMBL" id="CAACVG010008005">
    <property type="protein sequence ID" value="VEN48021.1"/>
    <property type="molecule type" value="Genomic_DNA"/>
</dbReference>
<gene>
    <name evidence="1" type="ORF">CALMAC_LOCUS9621</name>
</gene>